<proteinExistence type="predicted"/>
<name>A0A0E9QZ14_ANGAN</name>
<feature type="signal peptide" evidence="1">
    <location>
        <begin position="1"/>
        <end position="23"/>
    </location>
</feature>
<dbReference type="EMBL" id="GBXM01086386">
    <property type="protein sequence ID" value="JAH22191.1"/>
    <property type="molecule type" value="Transcribed_RNA"/>
</dbReference>
<feature type="chain" id="PRO_5002431652" evidence="1">
    <location>
        <begin position="24"/>
        <end position="45"/>
    </location>
</feature>
<evidence type="ECO:0000313" key="2">
    <source>
        <dbReference type="EMBL" id="JAH22191.1"/>
    </source>
</evidence>
<sequence>MHTKELPFILLYVSILSVKFSFADELTQFTIQYISMAVTFQGIIF</sequence>
<dbReference type="AlphaFoldDB" id="A0A0E9QZ14"/>
<evidence type="ECO:0000256" key="1">
    <source>
        <dbReference type="SAM" id="SignalP"/>
    </source>
</evidence>
<accession>A0A0E9QZ14</accession>
<organism evidence="2">
    <name type="scientific">Anguilla anguilla</name>
    <name type="common">European freshwater eel</name>
    <name type="synonym">Muraena anguilla</name>
    <dbReference type="NCBI Taxonomy" id="7936"/>
    <lineage>
        <taxon>Eukaryota</taxon>
        <taxon>Metazoa</taxon>
        <taxon>Chordata</taxon>
        <taxon>Craniata</taxon>
        <taxon>Vertebrata</taxon>
        <taxon>Euteleostomi</taxon>
        <taxon>Actinopterygii</taxon>
        <taxon>Neopterygii</taxon>
        <taxon>Teleostei</taxon>
        <taxon>Anguilliformes</taxon>
        <taxon>Anguillidae</taxon>
        <taxon>Anguilla</taxon>
    </lineage>
</organism>
<keyword evidence="1" id="KW-0732">Signal</keyword>
<protein>
    <submittedName>
        <fullName evidence="2">Uncharacterized protein</fullName>
    </submittedName>
</protein>
<reference evidence="2" key="1">
    <citation type="submission" date="2014-11" db="EMBL/GenBank/DDBJ databases">
        <authorList>
            <person name="Amaro Gonzalez C."/>
        </authorList>
    </citation>
    <scope>NUCLEOTIDE SEQUENCE</scope>
</reference>
<reference evidence="2" key="2">
    <citation type="journal article" date="2015" name="Fish Shellfish Immunol.">
        <title>Early steps in the European eel (Anguilla anguilla)-Vibrio vulnificus interaction in the gills: Role of the RtxA13 toxin.</title>
        <authorList>
            <person name="Callol A."/>
            <person name="Pajuelo D."/>
            <person name="Ebbesson L."/>
            <person name="Teles M."/>
            <person name="MacKenzie S."/>
            <person name="Amaro C."/>
        </authorList>
    </citation>
    <scope>NUCLEOTIDE SEQUENCE</scope>
</reference>